<organism evidence="6 7">
    <name type="scientific">Adineta steineri</name>
    <dbReference type="NCBI Taxonomy" id="433720"/>
    <lineage>
        <taxon>Eukaryota</taxon>
        <taxon>Metazoa</taxon>
        <taxon>Spiralia</taxon>
        <taxon>Gnathifera</taxon>
        <taxon>Rotifera</taxon>
        <taxon>Eurotatoria</taxon>
        <taxon>Bdelloidea</taxon>
        <taxon>Adinetida</taxon>
        <taxon>Adinetidae</taxon>
        <taxon>Adineta</taxon>
    </lineage>
</organism>
<evidence type="ECO:0000256" key="3">
    <source>
        <dbReference type="ARBA" id="ARBA00022729"/>
    </source>
</evidence>
<sequence length="1245" mass="137895">MTSSVRCYQLDQSEYIHLFSSQLIYLFSLFNEYDYSIRIIGGAVRDILLGATPHDIDLATTATTNDILRLVQGDSNIELVYTRAEHFGTLTLIVGTTVRIKMTSMDIEMLSLEHQNDQIPSDMNSRRISNSIQNQHALENITNVPPKTVRASSNHQQRLSNLLYYLGKTCALILKPEAPNLIVTDSHPHSIAVADFNNDYLLDIIVPYSGTSSIGIFFRQDNTTFRDQIKYSTGSNSLPYAVCVGDFNHDQQIDVAVANYGANNIGIFLGTGNGTFMSQITFSTGSSRPLWIAVGDMNNDKRLDIVVANYGTNDIGILFGDGIGNFGKQNTLSTGYDSVPYSLVVSDLNNDDKLDIIVANHGTGNVGLFVGHGNGLFEIQATISTGFKSQPYSVAVNDLNNDTYMDIVVTCSGLNTIDVLLGFGNGTFTVPYKYSTNNNSFPLSLVIGDFDNDNHLDIAVANYQNESVGIFFGYGNGFFRDQLIFFSVSYNFNPYSIAAGDFNGDNRLDIAVVNYDYNYVDIVLTYRNYTFLNQNTYSTGIPSSPRSVAVADFNNDKQLDIVVANYGTNNIGIFLSYGTGTFSSQITYSTGDNSLPHAVTIGDFNNDKQVDIVVANYGTNNIGIFLAYGNGTFSSQTTYSTGDGSIPIDVAVGDFNNDGQLDIAVANSYSFNIGIFLGYSNGTFSSQQTYSTGNQSYPQSIAIGDFNNDSRLDIAVVNCVGFNMGVFLGYGNGTFADQVSYLVTIGFCPNDIAIGDVNNDDHLDIIITVVNSNTILIFFGYGNGTFVKGNTYSTGSGARPFSIVVGDVNNDSQLDIVVANDNGNNIVVFIGEGDGTFPAQRTYSTGDHSSPVSVVLSDINNDNIPDIVVADYSTNMIGVFLGSSYMNGILEDTYSTGSSPHPHGLALGDFNHDDRIPDYRLFLPIRNETFDVFDSTLHPTETTVFQLRVVASHKSGLPLSAFRLVTDTHDELFDHVRLSQYDIDYRATLTIQTWIGWSDFFTYAIKGYTKAVLKLVSSDELVRQYMLQVALYISAHYGHQDLARALLQLEARADRPVGHHPSRQWCSTDCVHPEYFRCPIHEAIASLQVNIVTLFGSRDVSILQKNDGYGLKPWRLALRQEVSQKQYDIASFILIKQFDGVRLSNKVTVPQRYVYIFKQWAERAREHVYAQHGLQCSSLKRKPLINHGESLLGYKVLVDGYNNDFQDYYSTAEYAKDKMRTGYVILDERERIRLKNTENYMKKYI</sequence>
<dbReference type="SUPFAM" id="SSF81301">
    <property type="entry name" value="Nucleotidyltransferase"/>
    <property type="match status" value="1"/>
</dbReference>
<dbReference type="AlphaFoldDB" id="A0A813MLJ3"/>
<gene>
    <name evidence="6" type="ORF">JYZ213_LOCUS757</name>
</gene>
<evidence type="ECO:0000256" key="4">
    <source>
        <dbReference type="RuleBase" id="RU003953"/>
    </source>
</evidence>
<evidence type="ECO:0000256" key="2">
    <source>
        <dbReference type="ARBA" id="ARBA00022679"/>
    </source>
</evidence>
<keyword evidence="3" id="KW-0732">Signal</keyword>
<dbReference type="Gene3D" id="3.30.460.10">
    <property type="entry name" value="Beta Polymerase, domain 2"/>
    <property type="match status" value="1"/>
</dbReference>
<dbReference type="Gene3D" id="2.130.10.130">
    <property type="entry name" value="Integrin alpha, N-terminal"/>
    <property type="match status" value="3"/>
</dbReference>
<dbReference type="GO" id="GO:0003723">
    <property type="term" value="F:RNA binding"/>
    <property type="evidence" value="ECO:0007669"/>
    <property type="project" value="UniProtKB-KW"/>
</dbReference>
<dbReference type="EMBL" id="CAJNOG010000003">
    <property type="protein sequence ID" value="CAF0725709.1"/>
    <property type="molecule type" value="Genomic_DNA"/>
</dbReference>
<evidence type="ECO:0000313" key="6">
    <source>
        <dbReference type="EMBL" id="CAF0725709.1"/>
    </source>
</evidence>
<comment type="similarity">
    <text evidence="1 4">Belongs to the tRNA nucleotidyltransferase/poly(A) polymerase family.</text>
</comment>
<evidence type="ECO:0000256" key="1">
    <source>
        <dbReference type="ARBA" id="ARBA00007265"/>
    </source>
</evidence>
<dbReference type="GO" id="GO:0001680">
    <property type="term" value="P:tRNA 3'-terminal CCA addition"/>
    <property type="evidence" value="ECO:0007669"/>
    <property type="project" value="UniProtKB-ARBA"/>
</dbReference>
<dbReference type="PANTHER" id="PTHR46580">
    <property type="entry name" value="SENSOR KINASE-RELATED"/>
    <property type="match status" value="1"/>
</dbReference>
<keyword evidence="2 4" id="KW-0808">Transferase</keyword>
<keyword evidence="4" id="KW-0694">RNA-binding</keyword>
<dbReference type="SUPFAM" id="SSF48403">
    <property type="entry name" value="Ankyrin repeat"/>
    <property type="match status" value="1"/>
</dbReference>
<dbReference type="InterPro" id="IPR002646">
    <property type="entry name" value="PolA_pol_head_dom"/>
</dbReference>
<dbReference type="Pfam" id="PF13517">
    <property type="entry name" value="FG-GAP_3"/>
    <property type="match status" value="5"/>
</dbReference>
<name>A0A813MLJ3_9BILA</name>
<dbReference type="Pfam" id="PF01743">
    <property type="entry name" value="PolyA_pol"/>
    <property type="match status" value="1"/>
</dbReference>
<dbReference type="InterPro" id="IPR036770">
    <property type="entry name" value="Ankyrin_rpt-contain_sf"/>
</dbReference>
<dbReference type="InterPro" id="IPR028994">
    <property type="entry name" value="Integrin_alpha_N"/>
</dbReference>
<dbReference type="SUPFAM" id="SSF69318">
    <property type="entry name" value="Integrin alpha N-terminal domain"/>
    <property type="match status" value="3"/>
</dbReference>
<dbReference type="Proteomes" id="UP000663845">
    <property type="component" value="Unassembled WGS sequence"/>
</dbReference>
<proteinExistence type="inferred from homology"/>
<dbReference type="InterPro" id="IPR043519">
    <property type="entry name" value="NT_sf"/>
</dbReference>
<evidence type="ECO:0000313" key="7">
    <source>
        <dbReference type="Proteomes" id="UP000663845"/>
    </source>
</evidence>
<dbReference type="Gene3D" id="2.30.30.100">
    <property type="match status" value="3"/>
</dbReference>
<comment type="caution">
    <text evidence="6">The sequence shown here is derived from an EMBL/GenBank/DDBJ whole genome shotgun (WGS) entry which is preliminary data.</text>
</comment>
<reference evidence="6" key="1">
    <citation type="submission" date="2021-02" db="EMBL/GenBank/DDBJ databases">
        <authorList>
            <person name="Nowell W R."/>
        </authorList>
    </citation>
    <scope>NUCLEOTIDE SEQUENCE</scope>
</reference>
<evidence type="ECO:0000259" key="5">
    <source>
        <dbReference type="Pfam" id="PF01743"/>
    </source>
</evidence>
<accession>A0A813MLJ3</accession>
<feature type="domain" description="Poly A polymerase head" evidence="5">
    <location>
        <begin position="38"/>
        <end position="115"/>
    </location>
</feature>
<dbReference type="GO" id="GO:0016779">
    <property type="term" value="F:nucleotidyltransferase activity"/>
    <property type="evidence" value="ECO:0007669"/>
    <property type="project" value="InterPro"/>
</dbReference>
<protein>
    <recommendedName>
        <fullName evidence="5">Poly A polymerase head domain-containing protein</fullName>
    </recommendedName>
</protein>
<dbReference type="PANTHER" id="PTHR46580:SF4">
    <property type="entry name" value="ATP_GTP-BINDING PROTEIN"/>
    <property type="match status" value="1"/>
</dbReference>
<dbReference type="InterPro" id="IPR013517">
    <property type="entry name" value="FG-GAP"/>
</dbReference>